<evidence type="ECO:0000256" key="2">
    <source>
        <dbReference type="PROSITE-ProRule" id="PRU00182"/>
    </source>
</evidence>
<protein>
    <submittedName>
        <fullName evidence="4">RluA family pseudouridine synthase</fullName>
        <ecNumber evidence="4">5.4.99.-</ecNumber>
    </submittedName>
</protein>
<dbReference type="PROSITE" id="PS01129">
    <property type="entry name" value="PSI_RLU"/>
    <property type="match status" value="1"/>
</dbReference>
<dbReference type="Gene3D" id="3.30.2350.10">
    <property type="entry name" value="Pseudouridine synthase"/>
    <property type="match status" value="1"/>
</dbReference>
<dbReference type="InterPro" id="IPR006145">
    <property type="entry name" value="PsdUridine_synth_RsuA/RluA"/>
</dbReference>
<dbReference type="SUPFAM" id="SSF55120">
    <property type="entry name" value="Pseudouridine synthase"/>
    <property type="match status" value="1"/>
</dbReference>
<organism evidence="4 5">
    <name type="scientific">Winogradskyella bathintestinalis</name>
    <dbReference type="NCBI Taxonomy" id="3035208"/>
    <lineage>
        <taxon>Bacteria</taxon>
        <taxon>Pseudomonadati</taxon>
        <taxon>Bacteroidota</taxon>
        <taxon>Flavobacteriia</taxon>
        <taxon>Flavobacteriales</taxon>
        <taxon>Flavobacteriaceae</taxon>
        <taxon>Winogradskyella</taxon>
    </lineage>
</organism>
<keyword evidence="2" id="KW-0694">RNA-binding</keyword>
<keyword evidence="5" id="KW-1185">Reference proteome</keyword>
<dbReference type="InterPro" id="IPR006224">
    <property type="entry name" value="PsdUridine_synth_RluA-like_CS"/>
</dbReference>
<dbReference type="PROSITE" id="PS50889">
    <property type="entry name" value="S4"/>
    <property type="match status" value="1"/>
</dbReference>
<dbReference type="EC" id="5.4.99.-" evidence="4"/>
<evidence type="ECO:0000313" key="4">
    <source>
        <dbReference type="EMBL" id="MDN3493025.1"/>
    </source>
</evidence>
<proteinExistence type="inferred from homology"/>
<sequence>MVPEISAPIRLQEYGVGIFEVFPTKSALKKALKKNYISVNGAVATSATFINGGETITLSLPENVIPKKRFHLNLKVLFEDDYLAVIHKPTGILVSGNHFKTIANALVQNLQQSTLSDATKPQPVHRLDFATTGILLVGKTSSSIRALNRQFKNKEIEKTYFAVTIGKMVNAGIITSDVDDKPSQSKFKVETTVLSKRFEKLNLVKLKPLTGRRHQLRIHLSQLGNPILGDKDYGFKDLILNGKGMYLHAYSLKFVHPFTKEMMLLKSELPQNFSKLFRNQ</sequence>
<name>A0ABT7ZVI1_9FLAO</name>
<dbReference type="InterPro" id="IPR020103">
    <property type="entry name" value="PsdUridine_synth_cat_dom_sf"/>
</dbReference>
<dbReference type="PANTHER" id="PTHR21600:SF87">
    <property type="entry name" value="RNA PSEUDOURIDYLATE SYNTHASE DOMAIN-CONTAINING PROTEIN 1"/>
    <property type="match status" value="1"/>
</dbReference>
<dbReference type="GO" id="GO:0016853">
    <property type="term" value="F:isomerase activity"/>
    <property type="evidence" value="ECO:0007669"/>
    <property type="project" value="UniProtKB-KW"/>
</dbReference>
<dbReference type="PANTHER" id="PTHR21600">
    <property type="entry name" value="MITOCHONDRIAL RNA PSEUDOURIDINE SYNTHASE"/>
    <property type="match status" value="1"/>
</dbReference>
<accession>A0ABT7ZVI1</accession>
<keyword evidence="4" id="KW-0413">Isomerase</keyword>
<evidence type="ECO:0000313" key="5">
    <source>
        <dbReference type="Proteomes" id="UP001231197"/>
    </source>
</evidence>
<dbReference type="Pfam" id="PF00849">
    <property type="entry name" value="PseudoU_synth_2"/>
    <property type="match status" value="1"/>
</dbReference>
<gene>
    <name evidence="4" type="ORF">QMA06_09845</name>
</gene>
<evidence type="ECO:0000256" key="1">
    <source>
        <dbReference type="ARBA" id="ARBA00010876"/>
    </source>
</evidence>
<comment type="caution">
    <text evidence="4">The sequence shown here is derived from an EMBL/GenBank/DDBJ whole genome shotgun (WGS) entry which is preliminary data.</text>
</comment>
<dbReference type="CDD" id="cd02869">
    <property type="entry name" value="PseudoU_synth_RluA_like"/>
    <property type="match status" value="1"/>
</dbReference>
<dbReference type="Proteomes" id="UP001231197">
    <property type="component" value="Unassembled WGS sequence"/>
</dbReference>
<dbReference type="InterPro" id="IPR050188">
    <property type="entry name" value="RluA_PseudoU_synthase"/>
</dbReference>
<evidence type="ECO:0000259" key="3">
    <source>
        <dbReference type="Pfam" id="PF00849"/>
    </source>
</evidence>
<reference evidence="4 5" key="1">
    <citation type="journal article" date="2023" name="Int. J. Syst. Evol. Microbiol.">
        <title>Winogradskyella bathintestinalis sp. nov., isolated from the intestine of the deep-sea loosejaw dragonfish, Malacosteus niger.</title>
        <authorList>
            <person name="Uniacke-Lowe S."/>
            <person name="Johnson C.N."/>
            <person name="Stanton C."/>
            <person name="Hill C."/>
            <person name="Ross P."/>
        </authorList>
    </citation>
    <scope>NUCLEOTIDE SEQUENCE [LARGE SCALE GENOMIC DNA]</scope>
    <source>
        <strain evidence="4 5">APC 3343</strain>
    </source>
</reference>
<comment type="similarity">
    <text evidence="1">Belongs to the pseudouridine synthase RluA family.</text>
</comment>
<feature type="domain" description="Pseudouridine synthase RsuA/RluA-like" evidence="3">
    <location>
        <begin position="83"/>
        <end position="222"/>
    </location>
</feature>
<dbReference type="EMBL" id="JASDDK010000003">
    <property type="protein sequence ID" value="MDN3493025.1"/>
    <property type="molecule type" value="Genomic_DNA"/>
</dbReference>